<dbReference type="CDD" id="cd11642">
    <property type="entry name" value="SUMT"/>
    <property type="match status" value="1"/>
</dbReference>
<dbReference type="PANTHER" id="PTHR45790:SF3">
    <property type="entry name" value="S-ADENOSYL-L-METHIONINE-DEPENDENT UROPORPHYRINOGEN III METHYLTRANSFERASE, CHLOROPLASTIC"/>
    <property type="match status" value="1"/>
</dbReference>
<evidence type="ECO:0000256" key="2">
    <source>
        <dbReference type="ARBA" id="ARBA00022603"/>
    </source>
</evidence>
<dbReference type="NCBIfam" id="NF004790">
    <property type="entry name" value="PRK06136.1"/>
    <property type="match status" value="1"/>
</dbReference>
<dbReference type="OrthoDB" id="9815856at2"/>
<dbReference type="NCBIfam" id="TIGR01469">
    <property type="entry name" value="cobA_cysG_Cterm"/>
    <property type="match status" value="1"/>
</dbReference>
<evidence type="ECO:0000259" key="6">
    <source>
        <dbReference type="Pfam" id="PF00590"/>
    </source>
</evidence>
<dbReference type="GO" id="GO:0004852">
    <property type="term" value="F:uroporphyrinogen-III synthase activity"/>
    <property type="evidence" value="ECO:0007669"/>
    <property type="project" value="InterPro"/>
</dbReference>
<evidence type="ECO:0000256" key="3">
    <source>
        <dbReference type="ARBA" id="ARBA00022679"/>
    </source>
</evidence>
<dbReference type="GO" id="GO:0004851">
    <property type="term" value="F:uroporphyrin-III C-methyltransferase activity"/>
    <property type="evidence" value="ECO:0007669"/>
    <property type="project" value="UniProtKB-EC"/>
</dbReference>
<dbReference type="SUPFAM" id="SSF53790">
    <property type="entry name" value="Tetrapyrrole methylase"/>
    <property type="match status" value="1"/>
</dbReference>
<organism evidence="8 9">
    <name type="scientific">Paraconexibacter algicola</name>
    <dbReference type="NCBI Taxonomy" id="2133960"/>
    <lineage>
        <taxon>Bacteria</taxon>
        <taxon>Bacillati</taxon>
        <taxon>Actinomycetota</taxon>
        <taxon>Thermoleophilia</taxon>
        <taxon>Solirubrobacterales</taxon>
        <taxon>Paraconexibacteraceae</taxon>
        <taxon>Paraconexibacter</taxon>
    </lineage>
</organism>
<keyword evidence="5" id="KW-0627">Porphyrin biosynthesis</keyword>
<dbReference type="Gene3D" id="3.30.950.10">
    <property type="entry name" value="Methyltransferase, Cobalt-precorrin-4 Transmethylase, Domain 2"/>
    <property type="match status" value="1"/>
</dbReference>
<dbReference type="EC" id="2.1.1.107" evidence="1"/>
<dbReference type="GO" id="GO:0019354">
    <property type="term" value="P:siroheme biosynthetic process"/>
    <property type="evidence" value="ECO:0007669"/>
    <property type="project" value="InterPro"/>
</dbReference>
<evidence type="ECO:0000313" key="9">
    <source>
        <dbReference type="Proteomes" id="UP000240739"/>
    </source>
</evidence>
<sequence length="486" mass="50302">MTVRALELLESADVVLFDKLIPADALDGCRPDAELVDVGKIGGGKQVPQEHTTALVVQHALDGRSVVRLKGGDPFVFGRGGEEAQACRAAGVPFEVVPAVTSGVAAPAYAGIPVTQRRLAPAVAFVTGHEDPAKPETQVDWPALAAFPGTLVFYMGVKQLPRISEQLIAGGRPAEQPAAIVMRGTFGDQRSLVATLGTLPQRAVEEGMRAPAITVIGDVAALGDELAWLEQARPLAGRTIAVTRARAQASALAGRLRALGATAVEAPAIRIEPLPVTVPALQEFDLVCVTSPNGAARLLESVRDARALAGPRIAAIGPGTARALRAGGIEADVVPPRSIAESLVEALREVPVTRALIARAEEARDVLPDALRERGAEVEILPLYRTVAEPLDDAARTAALDADYITFTSASSVRFFVEAVGDAALVAGCSARLASIGPVTSEALRAHGLTPHVEATQHDPDGLIAALVADAGAVAVPPQGVADPPE</sequence>
<dbReference type="InterPro" id="IPR036108">
    <property type="entry name" value="4pyrrol_syn_uPrphyn_synt_sf"/>
</dbReference>
<dbReference type="FunFam" id="3.40.1010.10:FF:000001">
    <property type="entry name" value="Siroheme synthase"/>
    <property type="match status" value="1"/>
</dbReference>
<evidence type="ECO:0000313" key="8">
    <source>
        <dbReference type="EMBL" id="PTL60733.1"/>
    </source>
</evidence>
<keyword evidence="2 8" id="KW-0489">Methyltransferase</keyword>
<keyword evidence="4" id="KW-0949">S-adenosyl-L-methionine</keyword>
<feature type="domain" description="Tetrapyrrole methylase" evidence="6">
    <location>
        <begin position="1"/>
        <end position="199"/>
    </location>
</feature>
<dbReference type="AlphaFoldDB" id="A0A2T4UNC0"/>
<dbReference type="InterPro" id="IPR035996">
    <property type="entry name" value="4pyrrol_Methylase_sf"/>
</dbReference>
<keyword evidence="3 8" id="KW-0808">Transferase</keyword>
<dbReference type="Proteomes" id="UP000240739">
    <property type="component" value="Unassembled WGS sequence"/>
</dbReference>
<evidence type="ECO:0000259" key="7">
    <source>
        <dbReference type="Pfam" id="PF02602"/>
    </source>
</evidence>
<dbReference type="CDD" id="cd06578">
    <property type="entry name" value="HemD"/>
    <property type="match status" value="1"/>
</dbReference>
<name>A0A2T4UNC0_9ACTN</name>
<dbReference type="InterPro" id="IPR003754">
    <property type="entry name" value="4pyrrol_synth_uPrphyn_synth"/>
</dbReference>
<accession>A0A2T4UNC0</accession>
<dbReference type="Pfam" id="PF02602">
    <property type="entry name" value="HEM4"/>
    <property type="match status" value="1"/>
</dbReference>
<evidence type="ECO:0000256" key="4">
    <source>
        <dbReference type="ARBA" id="ARBA00022691"/>
    </source>
</evidence>
<dbReference type="GO" id="GO:0032259">
    <property type="term" value="P:methylation"/>
    <property type="evidence" value="ECO:0007669"/>
    <property type="project" value="UniProtKB-KW"/>
</dbReference>
<dbReference type="Gene3D" id="3.40.50.10090">
    <property type="match status" value="2"/>
</dbReference>
<dbReference type="Gene3D" id="3.40.1010.10">
    <property type="entry name" value="Cobalt-precorrin-4 Transmethylase, Domain 1"/>
    <property type="match status" value="1"/>
</dbReference>
<protein>
    <recommendedName>
        <fullName evidence="1">uroporphyrinogen-III C-methyltransferase</fullName>
        <ecNumber evidence="1">2.1.1.107</ecNumber>
    </recommendedName>
</protein>
<dbReference type="Pfam" id="PF00590">
    <property type="entry name" value="TP_methylase"/>
    <property type="match status" value="1"/>
</dbReference>
<dbReference type="InterPro" id="IPR000878">
    <property type="entry name" value="4pyrrol_Mease"/>
</dbReference>
<dbReference type="InterPro" id="IPR014776">
    <property type="entry name" value="4pyrrole_Mease_sub2"/>
</dbReference>
<dbReference type="InterPro" id="IPR006366">
    <property type="entry name" value="CobA/CysG_C"/>
</dbReference>
<reference evidence="8 9" key="1">
    <citation type="submission" date="2018-03" db="EMBL/GenBank/DDBJ databases">
        <title>Aquarubrobacter algicola gen. nov., sp. nov., a novel actinobacterium isolated from shallow eutrophic lake during the end of cyanobacterial harmful algal blooms.</title>
        <authorList>
            <person name="Chun S.J."/>
        </authorList>
    </citation>
    <scope>NUCLEOTIDE SEQUENCE [LARGE SCALE GENOMIC DNA]</scope>
    <source>
        <strain evidence="8 9">Seoho-28</strain>
    </source>
</reference>
<proteinExistence type="predicted"/>
<dbReference type="InterPro" id="IPR014777">
    <property type="entry name" value="4pyrrole_Mease_sub1"/>
</dbReference>
<dbReference type="FunFam" id="3.30.950.10:FF:000001">
    <property type="entry name" value="Siroheme synthase"/>
    <property type="match status" value="1"/>
</dbReference>
<gene>
    <name evidence="8" type="primary">cobA</name>
    <name evidence="8" type="ORF">C7Y72_06500</name>
</gene>
<dbReference type="EMBL" id="PYYB01000001">
    <property type="protein sequence ID" value="PTL60733.1"/>
    <property type="molecule type" value="Genomic_DNA"/>
</dbReference>
<comment type="caution">
    <text evidence="8">The sequence shown here is derived from an EMBL/GenBank/DDBJ whole genome shotgun (WGS) entry which is preliminary data.</text>
</comment>
<dbReference type="SUPFAM" id="SSF69618">
    <property type="entry name" value="HemD-like"/>
    <property type="match status" value="1"/>
</dbReference>
<dbReference type="InterPro" id="IPR050161">
    <property type="entry name" value="Siro_Cobalamin_biosynth"/>
</dbReference>
<evidence type="ECO:0000256" key="5">
    <source>
        <dbReference type="ARBA" id="ARBA00023244"/>
    </source>
</evidence>
<keyword evidence="9" id="KW-1185">Reference proteome</keyword>
<feature type="domain" description="Tetrapyrrole biosynthesis uroporphyrinogen III synthase" evidence="7">
    <location>
        <begin position="251"/>
        <end position="465"/>
    </location>
</feature>
<evidence type="ECO:0000256" key="1">
    <source>
        <dbReference type="ARBA" id="ARBA00012162"/>
    </source>
</evidence>
<dbReference type="PANTHER" id="PTHR45790">
    <property type="entry name" value="SIROHEME SYNTHASE-RELATED"/>
    <property type="match status" value="1"/>
</dbReference>